<feature type="signal peptide" evidence="2">
    <location>
        <begin position="1"/>
        <end position="25"/>
    </location>
</feature>
<protein>
    <submittedName>
        <fullName evidence="3">Putative cell-wall binding lipoprotein</fullName>
    </submittedName>
</protein>
<dbReference type="SUPFAM" id="SSF140423">
    <property type="entry name" value="MW0975(SA0943)-like"/>
    <property type="match status" value="1"/>
</dbReference>
<reference evidence="4" key="1">
    <citation type="submission" date="2016-10" db="EMBL/GenBank/DDBJ databases">
        <authorList>
            <person name="Varghese N."/>
            <person name="Submissions S."/>
        </authorList>
    </citation>
    <scope>NUCLEOTIDE SEQUENCE [LARGE SCALE GENOMIC DNA]</scope>
    <source>
        <strain evidence="4">IBRC-M10078</strain>
    </source>
</reference>
<dbReference type="Gene3D" id="1.20.120.570">
    <property type="entry name" value="YkyA-like"/>
    <property type="match status" value="1"/>
</dbReference>
<keyword evidence="4" id="KW-1185">Reference proteome</keyword>
<keyword evidence="3" id="KW-0449">Lipoprotein</keyword>
<evidence type="ECO:0000313" key="3">
    <source>
        <dbReference type="EMBL" id="SDP29691.1"/>
    </source>
</evidence>
<proteinExistence type="predicted"/>
<feature type="coiled-coil region" evidence="1">
    <location>
        <begin position="164"/>
        <end position="191"/>
    </location>
</feature>
<evidence type="ECO:0000313" key="4">
    <source>
        <dbReference type="Proteomes" id="UP000199159"/>
    </source>
</evidence>
<dbReference type="Pfam" id="PF10368">
    <property type="entry name" value="YkyA"/>
    <property type="match status" value="1"/>
</dbReference>
<dbReference type="InterPro" id="IPR019454">
    <property type="entry name" value="Lipoprot_YkyA-like"/>
</dbReference>
<dbReference type="AlphaFoldDB" id="A0A1H0RJS6"/>
<evidence type="ECO:0000256" key="2">
    <source>
        <dbReference type="SAM" id="SignalP"/>
    </source>
</evidence>
<accession>A0A1H0RJS6</accession>
<name>A0A1H0RJS6_9BACI</name>
<dbReference type="RefSeq" id="WP_090850596.1">
    <property type="nucleotide sequence ID" value="NZ_FNJU01000002.1"/>
</dbReference>
<keyword evidence="2" id="KW-0732">Signal</keyword>
<dbReference type="PROSITE" id="PS51257">
    <property type="entry name" value="PROKAR_LIPOPROTEIN"/>
    <property type="match status" value="1"/>
</dbReference>
<dbReference type="EMBL" id="FNJU01000002">
    <property type="protein sequence ID" value="SDP29691.1"/>
    <property type="molecule type" value="Genomic_DNA"/>
</dbReference>
<organism evidence="3 4">
    <name type="scientific">Litchfieldia salsa</name>
    <dbReference type="NCBI Taxonomy" id="930152"/>
    <lineage>
        <taxon>Bacteria</taxon>
        <taxon>Bacillati</taxon>
        <taxon>Bacillota</taxon>
        <taxon>Bacilli</taxon>
        <taxon>Bacillales</taxon>
        <taxon>Bacillaceae</taxon>
        <taxon>Litchfieldia</taxon>
    </lineage>
</organism>
<sequence length="224" mass="26318">MRNVYFFKTVFISVLLLIIAGCSNGPTPEEEIYAVLEDVVKLEESFKEQQNPLVELEQKEKELYDEIIALSMKDFDKIVTLSKEAQSLVEERKERIDTEYESIKESKLKFDTVLESIGKLENEDLEQDAMELVDLMTNRYNSYDELYESYNEAVQFDKELYVLFQDKELEIENLQEQIDTINKSYDKVIAANEKFNDYTESYNQAKIKFYENAGLEVVYEDSAE</sequence>
<evidence type="ECO:0000256" key="1">
    <source>
        <dbReference type="SAM" id="Coils"/>
    </source>
</evidence>
<dbReference type="OrthoDB" id="2576511at2"/>
<dbReference type="Proteomes" id="UP000199159">
    <property type="component" value="Unassembled WGS sequence"/>
</dbReference>
<dbReference type="InterPro" id="IPR036785">
    <property type="entry name" value="YkyA-like_sf"/>
</dbReference>
<gene>
    <name evidence="3" type="ORF">SAMN05216565_102248</name>
</gene>
<dbReference type="STRING" id="930152.SAMN05216565_102248"/>
<keyword evidence="1" id="KW-0175">Coiled coil</keyword>
<feature type="chain" id="PRO_5039341721" evidence="2">
    <location>
        <begin position="26"/>
        <end position="224"/>
    </location>
</feature>